<dbReference type="Pfam" id="PF07992">
    <property type="entry name" value="Pyr_redox_2"/>
    <property type="match status" value="1"/>
</dbReference>
<dbReference type="SUPFAM" id="SSF52283">
    <property type="entry name" value="Formate/glycerate dehydrogenase catalytic domain-like"/>
    <property type="match status" value="1"/>
</dbReference>
<accession>A0ABS2YLW0</accession>
<evidence type="ECO:0000256" key="1">
    <source>
        <dbReference type="SAM" id="MobiDB-lite"/>
    </source>
</evidence>
<dbReference type="InterPro" id="IPR015904">
    <property type="entry name" value="Sulphide_quinone_reductase"/>
</dbReference>
<dbReference type="Pfam" id="PF05221">
    <property type="entry name" value="AdoHcyase"/>
    <property type="match status" value="1"/>
</dbReference>
<proteinExistence type="predicted"/>
<evidence type="ECO:0000313" key="4">
    <source>
        <dbReference type="Proteomes" id="UP001166093"/>
    </source>
</evidence>
<feature type="domain" description="FAD/NAD(P)-binding" evidence="2">
    <location>
        <begin position="10"/>
        <end position="290"/>
    </location>
</feature>
<reference evidence="3" key="1">
    <citation type="journal article" date="2021" name="Cell">
        <title>Tracing the genetic footprints of vertebrate landing in non-teleost ray-finned fishes.</title>
        <authorList>
            <person name="Bi X."/>
            <person name="Wang K."/>
            <person name="Yang L."/>
            <person name="Pan H."/>
            <person name="Jiang H."/>
            <person name="Wei Q."/>
            <person name="Fang M."/>
            <person name="Yu H."/>
            <person name="Zhu C."/>
            <person name="Cai Y."/>
            <person name="He Y."/>
            <person name="Gan X."/>
            <person name="Zeng H."/>
            <person name="Yu D."/>
            <person name="Zhu Y."/>
            <person name="Jiang H."/>
            <person name="Qiu Q."/>
            <person name="Yang H."/>
            <person name="Zhang Y.E."/>
            <person name="Wang W."/>
            <person name="Zhu M."/>
            <person name="He S."/>
            <person name="Zhang G."/>
        </authorList>
    </citation>
    <scope>NUCLEOTIDE SEQUENCE</scope>
    <source>
        <strain evidence="3">Pddl_001</strain>
    </source>
</reference>
<evidence type="ECO:0000259" key="2">
    <source>
        <dbReference type="Pfam" id="PF07992"/>
    </source>
</evidence>
<feature type="non-terminal residue" evidence="3">
    <location>
        <position position="1"/>
    </location>
</feature>
<keyword evidence="4" id="KW-1185">Reference proteome</keyword>
<sequence length="479" mass="53656">MSARMKRKVGAGNVAVIEPSENHYYQPLWTLVGAGAKTVSTSRRSTASLIPAGVKWIKSQVQEFSPDKNCVRTHDGKEISYQYLIVALGLKLHYEKIKGLPEGFKYPKIGSNYSVETVDKTWKALQDFKEGNAIFTFPNTPVKCAGAPQKIMYLADAYFRKTGKRSKATILYNTSLPVLFGIKKYADSLWNIVKTRDLNVNLRHNLIEVRPDKQEAVFEKLDNPGETVVFEYEMLHVTPPMGPHEVLKNSTLVDKAGWLDIDKDMLQHKKYPNVFGIGDCTNLPTAKTAAAVAAQSSVLDRTISRVMKKEKPDKRYDGYTSCPLVTSYNTVILAEFDYSGQPLETFPIDQSKERMSMFYMKANVMPHLYWHGLLKGLWGGPGPYRKIMHLAASYTDSSDDETSPRDKTQVNSKGNSDFCVKSIKQAEFGRREIEIAEQDMSSLISLRKRAQGEKPLAGAKIVGCTHITAQTAVSLPHAR</sequence>
<protein>
    <submittedName>
        <fullName evidence="3">SQOR protein</fullName>
    </submittedName>
</protein>
<comment type="caution">
    <text evidence="3">The sequence shown here is derived from an EMBL/GenBank/DDBJ whole genome shotgun (WGS) entry which is preliminary data.</text>
</comment>
<dbReference type="InterPro" id="IPR023753">
    <property type="entry name" value="FAD/NAD-binding_dom"/>
</dbReference>
<feature type="non-terminal residue" evidence="3">
    <location>
        <position position="479"/>
    </location>
</feature>
<dbReference type="InterPro" id="IPR042172">
    <property type="entry name" value="Adenosylhomocyst_ase-like_sf"/>
</dbReference>
<dbReference type="Gene3D" id="3.40.50.1480">
    <property type="entry name" value="Adenosylhomocysteinase-like"/>
    <property type="match status" value="1"/>
</dbReference>
<dbReference type="EMBL" id="JAAWVQ010164832">
    <property type="protein sequence ID" value="MBN3287276.1"/>
    <property type="molecule type" value="Genomic_DNA"/>
</dbReference>
<dbReference type="PANTHER" id="PTHR10632">
    <property type="entry name" value="SULFIDE:QUINONE OXIDOREDUCTASE"/>
    <property type="match status" value="1"/>
</dbReference>
<dbReference type="SUPFAM" id="SSF51905">
    <property type="entry name" value="FAD/NAD(P)-binding domain"/>
    <property type="match status" value="2"/>
</dbReference>
<evidence type="ECO:0000313" key="3">
    <source>
        <dbReference type="EMBL" id="MBN3287276.1"/>
    </source>
</evidence>
<gene>
    <name evidence="3" type="primary">Sqor</name>
    <name evidence="3" type="ORF">GTO93_0010270</name>
</gene>
<dbReference type="Gene3D" id="3.50.50.60">
    <property type="entry name" value="FAD/NAD(P)-binding domain"/>
    <property type="match status" value="2"/>
</dbReference>
<organism evidence="3 4">
    <name type="scientific">Polyodon spathula</name>
    <name type="common">North American paddlefish</name>
    <name type="synonym">Squalus spathula</name>
    <dbReference type="NCBI Taxonomy" id="7913"/>
    <lineage>
        <taxon>Eukaryota</taxon>
        <taxon>Metazoa</taxon>
        <taxon>Chordata</taxon>
        <taxon>Craniata</taxon>
        <taxon>Vertebrata</taxon>
        <taxon>Euteleostomi</taxon>
        <taxon>Actinopterygii</taxon>
        <taxon>Chondrostei</taxon>
        <taxon>Acipenseriformes</taxon>
        <taxon>Polyodontidae</taxon>
        <taxon>Polyodon</taxon>
    </lineage>
</organism>
<dbReference type="Proteomes" id="UP001166093">
    <property type="component" value="Unassembled WGS sequence"/>
</dbReference>
<dbReference type="InterPro" id="IPR036188">
    <property type="entry name" value="FAD/NAD-bd_sf"/>
</dbReference>
<dbReference type="InterPro" id="IPR000043">
    <property type="entry name" value="Adenosylhomocysteinase-like"/>
</dbReference>
<dbReference type="PANTHER" id="PTHR10632:SF2">
    <property type="entry name" value="SULFIDE:QUINONE OXIDOREDUCTASE, MITOCHONDRIAL"/>
    <property type="match status" value="1"/>
</dbReference>
<feature type="region of interest" description="Disordered" evidence="1">
    <location>
        <begin position="395"/>
        <end position="415"/>
    </location>
</feature>
<name>A0ABS2YLW0_POLSP</name>